<organism evidence="2 3">
    <name type="scientific">Methanomethylophilus alvi</name>
    <dbReference type="NCBI Taxonomy" id="1291540"/>
    <lineage>
        <taxon>Archaea</taxon>
        <taxon>Methanobacteriati</taxon>
        <taxon>Thermoplasmatota</taxon>
        <taxon>Thermoplasmata</taxon>
        <taxon>Methanomassiliicoccales</taxon>
        <taxon>Methanomethylophilaceae</taxon>
        <taxon>Methanomethylophilus</taxon>
    </lineage>
</organism>
<dbReference type="AlphaFoldDB" id="A0A3G3IF34"/>
<feature type="domain" description="LicD/FKTN/FKRP nucleotidyltransferase" evidence="1">
    <location>
        <begin position="22"/>
        <end position="116"/>
    </location>
</feature>
<proteinExistence type="predicted"/>
<evidence type="ECO:0000259" key="1">
    <source>
        <dbReference type="Pfam" id="PF04991"/>
    </source>
</evidence>
<accession>A0A3G3IF34</accession>
<dbReference type="PANTHER" id="PTHR43404">
    <property type="entry name" value="LIPOPOLYSACCHARIDE CHOLINEPHOSPHOTRANSFERASE LICD"/>
    <property type="match status" value="1"/>
</dbReference>
<dbReference type="PANTHER" id="PTHR43404:SF2">
    <property type="entry name" value="LIPOPOLYSACCHARIDE CHOLINEPHOSPHOTRANSFERASE LICD"/>
    <property type="match status" value="1"/>
</dbReference>
<reference evidence="2 3" key="1">
    <citation type="submission" date="2016-10" db="EMBL/GenBank/DDBJ databases">
        <title>Complete genome of the TMA-utilizing, human hosted archaeon Methanomethylophilus alvus Gen. nov, sp. nov., strain Mx-05, derived from a pure culture.</title>
        <authorList>
            <person name="Brugere J.-F."/>
            <person name="Ben Hania W."/>
            <person name="Chaudhary P.P."/>
            <person name="Gaci N."/>
            <person name="Borrel G."/>
            <person name="Cao Van Tuat L."/>
            <person name="Fardeau M.-L."/>
            <person name="Harris H.M.B."/>
            <person name="O'Toole P.W."/>
            <person name="Ollivier B."/>
        </authorList>
    </citation>
    <scope>NUCLEOTIDE SEQUENCE [LARGE SCALE GENOMIC DNA]</scope>
    <source>
        <strain evidence="2 3">Mx-05</strain>
    </source>
</reference>
<evidence type="ECO:0000313" key="3">
    <source>
        <dbReference type="Proteomes" id="UP000273278"/>
    </source>
</evidence>
<dbReference type="GO" id="GO:0009100">
    <property type="term" value="P:glycoprotein metabolic process"/>
    <property type="evidence" value="ECO:0007669"/>
    <property type="project" value="UniProtKB-ARBA"/>
</dbReference>
<dbReference type="EMBL" id="CP017686">
    <property type="protein sequence ID" value="AYQ54278.1"/>
    <property type="molecule type" value="Genomic_DNA"/>
</dbReference>
<sequence>MMNETQSRLLSMYKDISKILDAHGIRYYLCYGSAIGAVRHGGFIPWDDDMDIWVWQEDLADIKKYLQSELDPKHYYYHDSKADTHPHVIYRGDDFEKDLERKDAPFIDLFPLVRYPFGRFRRLLSNISIWGIHISVTLLDHLESVGVYRAFLWVPSLFRKFAEMLVEDSSDFRTIYTTEFQNEIFPSDCFGSPVPHVFEDTTCYLAEKNDELLTHIFGDYMTPPPEDKRTGSKGFPLNVFKDYTIDRG</sequence>
<dbReference type="InterPro" id="IPR052942">
    <property type="entry name" value="LPS_cholinephosphotransferase"/>
</dbReference>
<dbReference type="InterPro" id="IPR007074">
    <property type="entry name" value="LicD/FKTN/FKRP_NTP_transf"/>
</dbReference>
<dbReference type="Pfam" id="PF04991">
    <property type="entry name" value="LicD"/>
    <property type="match status" value="1"/>
</dbReference>
<gene>
    <name evidence="2" type="ORF">BKD89_00385</name>
</gene>
<evidence type="ECO:0000313" key="2">
    <source>
        <dbReference type="EMBL" id="AYQ54278.1"/>
    </source>
</evidence>
<name>A0A3G3IF34_9ARCH</name>
<dbReference type="Proteomes" id="UP000273278">
    <property type="component" value="Chromosome"/>
</dbReference>
<protein>
    <recommendedName>
        <fullName evidence="1">LicD/FKTN/FKRP nucleotidyltransferase domain-containing protein</fullName>
    </recommendedName>
</protein>